<dbReference type="GO" id="GO:0000976">
    <property type="term" value="F:transcription cis-regulatory region binding"/>
    <property type="evidence" value="ECO:0007669"/>
    <property type="project" value="TreeGrafter"/>
</dbReference>
<dbReference type="PANTHER" id="PTHR48111:SF73">
    <property type="entry name" value="ALKALINE PHOSPHATASE SYNTHESIS TRANSCRIPTIONAL REGULATORY PROTEIN PHOP"/>
    <property type="match status" value="1"/>
</dbReference>
<dbReference type="Pfam" id="PF00072">
    <property type="entry name" value="Response_reg"/>
    <property type="match status" value="1"/>
</dbReference>
<protein>
    <recommendedName>
        <fullName evidence="1">Stage 0 sporulation protein A homolog</fullName>
    </recommendedName>
</protein>
<evidence type="ECO:0000259" key="11">
    <source>
        <dbReference type="PROSITE" id="PS51755"/>
    </source>
</evidence>
<dbReference type="Gene3D" id="6.10.250.690">
    <property type="match status" value="1"/>
</dbReference>
<dbReference type="FunFam" id="3.40.50.2300:FF:000001">
    <property type="entry name" value="DNA-binding response regulator PhoB"/>
    <property type="match status" value="1"/>
</dbReference>
<evidence type="ECO:0000256" key="2">
    <source>
        <dbReference type="ARBA" id="ARBA00022553"/>
    </source>
</evidence>
<evidence type="ECO:0000256" key="5">
    <source>
        <dbReference type="ARBA" id="ARBA00023125"/>
    </source>
</evidence>
<evidence type="ECO:0000313" key="12">
    <source>
        <dbReference type="EMBL" id="XCI28461.1"/>
    </source>
</evidence>
<dbReference type="GO" id="GO:0000156">
    <property type="term" value="F:phosphorelay response regulator activity"/>
    <property type="evidence" value="ECO:0007669"/>
    <property type="project" value="TreeGrafter"/>
</dbReference>
<dbReference type="CDD" id="cd17574">
    <property type="entry name" value="REC_OmpR"/>
    <property type="match status" value="1"/>
</dbReference>
<dbReference type="SUPFAM" id="SSF46894">
    <property type="entry name" value="C-terminal effector domain of the bipartite response regulators"/>
    <property type="match status" value="1"/>
</dbReference>
<dbReference type="GO" id="GO:0006355">
    <property type="term" value="P:regulation of DNA-templated transcription"/>
    <property type="evidence" value="ECO:0007669"/>
    <property type="project" value="InterPro"/>
</dbReference>
<dbReference type="CDD" id="cd00383">
    <property type="entry name" value="trans_reg_C"/>
    <property type="match status" value="1"/>
</dbReference>
<dbReference type="AlphaFoldDB" id="A0AAU8HSB0"/>
<gene>
    <name evidence="12" type="ORF">PRVXH_002421</name>
</gene>
<dbReference type="SMART" id="SM00448">
    <property type="entry name" value="REC"/>
    <property type="match status" value="1"/>
</dbReference>
<evidence type="ECO:0000256" key="9">
    <source>
        <dbReference type="PROSITE-ProRule" id="PRU01091"/>
    </source>
</evidence>
<evidence type="ECO:0000256" key="7">
    <source>
        <dbReference type="ARBA" id="ARBA00024867"/>
    </source>
</evidence>
<feature type="domain" description="OmpR/PhoB-type" evidence="11">
    <location>
        <begin position="125"/>
        <end position="225"/>
    </location>
</feature>
<keyword evidence="2 8" id="KW-0597">Phosphoprotein</keyword>
<keyword evidence="5 9" id="KW-0238">DNA-binding</keyword>
<sequence length="225" mass="25726">MSKVLVVEDDITLAEGIRYTLEREGFCVNIASNLAQARKEFAEGVYKLILLDVMLPDGSGYDLCKEIRQESSIPIIFLTACDEEVNVVLGLDMGGDDYIAKPFRVRELISRIKAVLRRRSEDKPTSYLKFNDIEVDLLKAQLLKDGQKVDLTPIEWKLITVFINNPNQVLTRSVILDKLWDQSGDFVDDNTLSVYIRRIRGKIEKDPSNPKLIQTIRGMGYKWNK</sequence>
<reference evidence="12" key="1">
    <citation type="journal article" date="2018" name="Antonie Van Leeuwenhoek">
        <title>Proteinivorax hydrogeniformans sp. nov., an anaerobic, haloalkaliphilic bacterium fermenting proteinaceous compounds with high hydrogen production.</title>
        <authorList>
            <person name="Boltyanskaya Y."/>
            <person name="Detkova E."/>
            <person name="Pimenov N."/>
            <person name="Kevbrin V."/>
        </authorList>
    </citation>
    <scope>NUCLEOTIDE SEQUENCE</scope>
    <source>
        <strain evidence="12">Z-710</strain>
    </source>
</reference>
<dbReference type="Gene3D" id="3.40.50.2300">
    <property type="match status" value="1"/>
</dbReference>
<comment type="function">
    <text evidence="7">May play the central regulatory role in sporulation. It may be an element of the effector pathway responsible for the activation of sporulation genes in response to nutritional stress. Spo0A may act in concert with spo0H (a sigma factor) to control the expression of some genes that are critical to the sporulation process.</text>
</comment>
<dbReference type="InterPro" id="IPR001867">
    <property type="entry name" value="OmpR/PhoB-type_DNA-bd"/>
</dbReference>
<evidence type="ECO:0000256" key="6">
    <source>
        <dbReference type="ARBA" id="ARBA00023163"/>
    </source>
</evidence>
<dbReference type="InterPro" id="IPR016032">
    <property type="entry name" value="Sig_transdc_resp-reg_C-effctor"/>
</dbReference>
<dbReference type="SUPFAM" id="SSF52172">
    <property type="entry name" value="CheY-like"/>
    <property type="match status" value="1"/>
</dbReference>
<dbReference type="InterPro" id="IPR039420">
    <property type="entry name" value="WalR-like"/>
</dbReference>
<evidence type="ECO:0000259" key="10">
    <source>
        <dbReference type="PROSITE" id="PS50110"/>
    </source>
</evidence>
<dbReference type="SMART" id="SM00862">
    <property type="entry name" value="Trans_reg_C"/>
    <property type="match status" value="1"/>
</dbReference>
<feature type="modified residue" description="4-aspartylphosphate" evidence="8">
    <location>
        <position position="52"/>
    </location>
</feature>
<dbReference type="Pfam" id="PF00486">
    <property type="entry name" value="Trans_reg_C"/>
    <property type="match status" value="1"/>
</dbReference>
<dbReference type="GO" id="GO:0032993">
    <property type="term" value="C:protein-DNA complex"/>
    <property type="evidence" value="ECO:0007669"/>
    <property type="project" value="TreeGrafter"/>
</dbReference>
<dbReference type="EMBL" id="CP159485">
    <property type="protein sequence ID" value="XCI28461.1"/>
    <property type="molecule type" value="Genomic_DNA"/>
</dbReference>
<dbReference type="Gene3D" id="1.10.10.10">
    <property type="entry name" value="Winged helix-like DNA-binding domain superfamily/Winged helix DNA-binding domain"/>
    <property type="match status" value="1"/>
</dbReference>
<keyword evidence="6" id="KW-0804">Transcription</keyword>
<keyword evidence="4" id="KW-0805">Transcription regulation</keyword>
<keyword evidence="3" id="KW-0902">Two-component regulatory system</keyword>
<dbReference type="InterPro" id="IPR011006">
    <property type="entry name" value="CheY-like_superfamily"/>
</dbReference>
<accession>A0AAU8HSB0</accession>
<dbReference type="GO" id="GO:0005829">
    <property type="term" value="C:cytosol"/>
    <property type="evidence" value="ECO:0007669"/>
    <property type="project" value="TreeGrafter"/>
</dbReference>
<evidence type="ECO:0000256" key="1">
    <source>
        <dbReference type="ARBA" id="ARBA00018672"/>
    </source>
</evidence>
<dbReference type="PROSITE" id="PS51755">
    <property type="entry name" value="OMPR_PHOB"/>
    <property type="match status" value="1"/>
</dbReference>
<evidence type="ECO:0000256" key="3">
    <source>
        <dbReference type="ARBA" id="ARBA00023012"/>
    </source>
</evidence>
<dbReference type="InterPro" id="IPR036388">
    <property type="entry name" value="WH-like_DNA-bd_sf"/>
</dbReference>
<dbReference type="RefSeq" id="WP_353893017.1">
    <property type="nucleotide sequence ID" value="NZ_CP159485.1"/>
</dbReference>
<feature type="DNA-binding region" description="OmpR/PhoB-type" evidence="9">
    <location>
        <begin position="125"/>
        <end position="225"/>
    </location>
</feature>
<evidence type="ECO:0000256" key="4">
    <source>
        <dbReference type="ARBA" id="ARBA00023015"/>
    </source>
</evidence>
<feature type="domain" description="Response regulatory" evidence="10">
    <location>
        <begin position="3"/>
        <end position="116"/>
    </location>
</feature>
<name>A0AAU8HSB0_9FIRM</name>
<evidence type="ECO:0000256" key="8">
    <source>
        <dbReference type="PROSITE-ProRule" id="PRU00169"/>
    </source>
</evidence>
<proteinExistence type="predicted"/>
<reference evidence="12" key="2">
    <citation type="submission" date="2024-06" db="EMBL/GenBank/DDBJ databases">
        <authorList>
            <person name="Petrova K.O."/>
            <person name="Toshchakov S.V."/>
            <person name="Boltjanskaja Y.V."/>
            <person name="Kevbrin V.V."/>
        </authorList>
    </citation>
    <scope>NUCLEOTIDE SEQUENCE</scope>
    <source>
        <strain evidence="12">Z-710</strain>
    </source>
</reference>
<dbReference type="InterPro" id="IPR001789">
    <property type="entry name" value="Sig_transdc_resp-reg_receiver"/>
</dbReference>
<organism evidence="12">
    <name type="scientific">Proteinivorax hydrogeniformans</name>
    <dbReference type="NCBI Taxonomy" id="1826727"/>
    <lineage>
        <taxon>Bacteria</taxon>
        <taxon>Bacillati</taxon>
        <taxon>Bacillota</taxon>
        <taxon>Clostridia</taxon>
        <taxon>Eubacteriales</taxon>
        <taxon>Proteinivoracaceae</taxon>
        <taxon>Proteinivorax</taxon>
    </lineage>
</organism>
<dbReference type="PROSITE" id="PS50110">
    <property type="entry name" value="RESPONSE_REGULATORY"/>
    <property type="match status" value="1"/>
</dbReference>
<dbReference type="PANTHER" id="PTHR48111">
    <property type="entry name" value="REGULATOR OF RPOS"/>
    <property type="match status" value="1"/>
</dbReference>